<name>A0A4Y2WQB9_ARAVE</name>
<dbReference type="GO" id="GO:0008527">
    <property type="term" value="F:taste receptor activity"/>
    <property type="evidence" value="ECO:0007669"/>
    <property type="project" value="InterPro"/>
</dbReference>
<dbReference type="Pfam" id="PF06151">
    <property type="entry name" value="Trehalose_recp"/>
    <property type="match status" value="1"/>
</dbReference>
<organism evidence="2 3">
    <name type="scientific">Araneus ventricosus</name>
    <name type="common">Orbweaver spider</name>
    <name type="synonym">Epeira ventricosa</name>
    <dbReference type="NCBI Taxonomy" id="182803"/>
    <lineage>
        <taxon>Eukaryota</taxon>
        <taxon>Metazoa</taxon>
        <taxon>Ecdysozoa</taxon>
        <taxon>Arthropoda</taxon>
        <taxon>Chelicerata</taxon>
        <taxon>Arachnida</taxon>
        <taxon>Araneae</taxon>
        <taxon>Araneomorphae</taxon>
        <taxon>Entelegynae</taxon>
        <taxon>Araneoidea</taxon>
        <taxon>Araneidae</taxon>
        <taxon>Araneus</taxon>
    </lineage>
</organism>
<protein>
    <recommendedName>
        <fullName evidence="4">Gustatory receptor</fullName>
    </recommendedName>
</protein>
<gene>
    <name evidence="2" type="ORF">AVEN_164687_1</name>
</gene>
<dbReference type="AlphaFoldDB" id="A0A4Y2WQB9"/>
<keyword evidence="3" id="KW-1185">Reference proteome</keyword>
<feature type="transmembrane region" description="Helical" evidence="1">
    <location>
        <begin position="44"/>
        <end position="64"/>
    </location>
</feature>
<evidence type="ECO:0008006" key="4">
    <source>
        <dbReference type="Google" id="ProtNLM"/>
    </source>
</evidence>
<evidence type="ECO:0000313" key="3">
    <source>
        <dbReference type="Proteomes" id="UP000499080"/>
    </source>
</evidence>
<feature type="transmembrane region" description="Helical" evidence="1">
    <location>
        <begin position="76"/>
        <end position="99"/>
    </location>
</feature>
<evidence type="ECO:0000313" key="2">
    <source>
        <dbReference type="EMBL" id="GBO38157.1"/>
    </source>
</evidence>
<feature type="transmembrane region" description="Helical" evidence="1">
    <location>
        <begin position="158"/>
        <end position="177"/>
    </location>
</feature>
<accession>A0A4Y2WQB9</accession>
<dbReference type="GO" id="GO:0016020">
    <property type="term" value="C:membrane"/>
    <property type="evidence" value="ECO:0007669"/>
    <property type="project" value="InterPro"/>
</dbReference>
<dbReference type="EMBL" id="BGPR01062798">
    <property type="protein sequence ID" value="GBO38157.1"/>
    <property type="molecule type" value="Genomic_DNA"/>
</dbReference>
<evidence type="ECO:0000256" key="1">
    <source>
        <dbReference type="SAM" id="Phobius"/>
    </source>
</evidence>
<dbReference type="InterPro" id="IPR009318">
    <property type="entry name" value="Gustatory_rcpt"/>
</dbReference>
<comment type="caution">
    <text evidence="2">The sequence shown here is derived from an EMBL/GenBank/DDBJ whole genome shotgun (WGS) entry which is preliminary data.</text>
</comment>
<proteinExistence type="predicted"/>
<keyword evidence="1" id="KW-0812">Transmembrane</keyword>
<keyword evidence="1" id="KW-1133">Transmembrane helix</keyword>
<keyword evidence="1" id="KW-0472">Membrane</keyword>
<sequence length="179" mass="20700">MSIRNLSQEVERCPPQAFTTAIQLKHLTCRRKILKMLEELEANFSLVCFILCAGHFSHCFSLLAQIMLYSFKENAFMYLADSAINLIYIVIPLILMFWIPEQIPLEMENLNKIIRCKYEIRTSFGIVSEKSTVEKLLLEEKIFVVSGCNLIFFRRRNILSVLGTALTYGLLLIGLEVRK</sequence>
<dbReference type="Proteomes" id="UP000499080">
    <property type="component" value="Unassembled WGS sequence"/>
</dbReference>
<reference evidence="2 3" key="1">
    <citation type="journal article" date="2019" name="Sci. Rep.">
        <title>Orb-weaving spider Araneus ventricosus genome elucidates the spidroin gene catalogue.</title>
        <authorList>
            <person name="Kono N."/>
            <person name="Nakamura H."/>
            <person name="Ohtoshi R."/>
            <person name="Moran D.A.P."/>
            <person name="Shinohara A."/>
            <person name="Yoshida Y."/>
            <person name="Fujiwara M."/>
            <person name="Mori M."/>
            <person name="Tomita M."/>
            <person name="Arakawa K."/>
        </authorList>
    </citation>
    <scope>NUCLEOTIDE SEQUENCE [LARGE SCALE GENOMIC DNA]</scope>
</reference>